<dbReference type="EMBL" id="JAZDQP010000006">
    <property type="protein sequence ID" value="MEE1866901.1"/>
    <property type="molecule type" value="Genomic_DNA"/>
</dbReference>
<proteinExistence type="predicted"/>
<accession>A0AB35WUV5</accession>
<evidence type="ECO:0000313" key="3">
    <source>
        <dbReference type="Proteomes" id="UP001307839"/>
    </source>
</evidence>
<evidence type="ECO:0000256" key="1">
    <source>
        <dbReference type="SAM" id="MobiDB-lite"/>
    </source>
</evidence>
<sequence>MAEKKTGAAKHSADYRERKKADAQRFGIETLPVEMAAGTRAGMTRAMKAHGYTQLQELLQNLHRSFLAASPEEQARRLQQPDAPAFEISPKLARQFEDASRVELRRNPGDEHAVPD</sequence>
<gene>
    <name evidence="2" type="ORF">V0R53_10905</name>
</gene>
<dbReference type="AlphaFoldDB" id="A0AB35WUV5"/>
<comment type="caution">
    <text evidence="2">The sequence shown here is derived from an EMBL/GenBank/DDBJ whole genome shotgun (WGS) entry which is preliminary data.</text>
</comment>
<name>A0AB35WUV5_9PSED</name>
<organism evidence="2 3">
    <name type="scientific">Pseudomonas auratipiscis</name>
    <dbReference type="NCBI Taxonomy" id="3115853"/>
    <lineage>
        <taxon>Bacteria</taxon>
        <taxon>Pseudomonadati</taxon>
        <taxon>Pseudomonadota</taxon>
        <taxon>Gammaproteobacteria</taxon>
        <taxon>Pseudomonadales</taxon>
        <taxon>Pseudomonadaceae</taxon>
        <taxon>Pseudomonas</taxon>
    </lineage>
</organism>
<keyword evidence="3" id="KW-1185">Reference proteome</keyword>
<reference evidence="2 3" key="1">
    <citation type="submission" date="2024-01" db="EMBL/GenBank/DDBJ databases">
        <title>Unpublished Manusciprt.</title>
        <authorList>
            <person name="Duman M."/>
            <person name="Valdes E.G."/>
            <person name="Ajmi N."/>
            <person name="Altun S."/>
            <person name="Saticioglu I.B."/>
        </authorList>
    </citation>
    <scope>NUCLEOTIDE SEQUENCE [LARGE SCALE GENOMIC DNA]</scope>
    <source>
        <strain evidence="2 3">120P</strain>
    </source>
</reference>
<evidence type="ECO:0000313" key="2">
    <source>
        <dbReference type="EMBL" id="MEE1866901.1"/>
    </source>
</evidence>
<protein>
    <submittedName>
        <fullName evidence="2">Uncharacterized protein</fullName>
    </submittedName>
</protein>
<feature type="region of interest" description="Disordered" evidence="1">
    <location>
        <begin position="1"/>
        <end position="21"/>
    </location>
</feature>
<dbReference type="Proteomes" id="UP001307839">
    <property type="component" value="Unassembled WGS sequence"/>
</dbReference>
<dbReference type="RefSeq" id="WP_330079514.1">
    <property type="nucleotide sequence ID" value="NZ_JAZDCU010000025.1"/>
</dbReference>